<proteinExistence type="predicted"/>
<keyword evidence="2" id="KW-1185">Reference proteome</keyword>
<dbReference type="Proteomes" id="UP000218238">
    <property type="component" value="Unassembled WGS sequence"/>
</dbReference>
<evidence type="ECO:0000313" key="2">
    <source>
        <dbReference type="Proteomes" id="UP000218238"/>
    </source>
</evidence>
<reference evidence="1 2" key="1">
    <citation type="submission" date="2017-08" db="EMBL/GenBank/DDBJ databases">
        <title>Draft genome sequence of filamentous cyanobacterium Calothrix elsteri CCALA 953.</title>
        <authorList>
            <person name="Gagunashvili A.N."/>
            <person name="Elster J."/>
            <person name="Andresson O.S."/>
        </authorList>
    </citation>
    <scope>NUCLEOTIDE SEQUENCE [LARGE SCALE GENOMIC DNA]</scope>
    <source>
        <strain evidence="1 2">CCALA 953</strain>
    </source>
</reference>
<gene>
    <name evidence="1" type="ORF">CK510_18165</name>
</gene>
<dbReference type="AlphaFoldDB" id="A0A2A2TG40"/>
<dbReference type="EMBL" id="NTFS01000214">
    <property type="protein sequence ID" value="PAX52661.1"/>
    <property type="molecule type" value="Genomic_DNA"/>
</dbReference>
<feature type="non-terminal residue" evidence="1">
    <location>
        <position position="1"/>
    </location>
</feature>
<evidence type="ECO:0000313" key="1">
    <source>
        <dbReference type="EMBL" id="PAX52661.1"/>
    </source>
</evidence>
<organism evidence="1 2">
    <name type="scientific">Brunnivagina elsteri CCALA 953</name>
    <dbReference type="NCBI Taxonomy" id="987040"/>
    <lineage>
        <taxon>Bacteria</taxon>
        <taxon>Bacillati</taxon>
        <taxon>Cyanobacteriota</taxon>
        <taxon>Cyanophyceae</taxon>
        <taxon>Nostocales</taxon>
        <taxon>Calotrichaceae</taxon>
        <taxon>Brunnivagina</taxon>
    </lineage>
</organism>
<protein>
    <submittedName>
        <fullName evidence="1">GH3 auxin-responsive promoter</fullName>
    </submittedName>
</protein>
<name>A0A2A2TG40_9CYAN</name>
<sequence length="88" mass="10100">NNTDIDIQNIAEKLDRELLRSRHYEYARLLGQLQVPKVLASPNIPEIISHYKISSGKKWGDIKHDVLVNQPIDSELLKLLLQQGKSKN</sequence>
<accession>A0A2A2TG40</accession>
<comment type="caution">
    <text evidence="1">The sequence shown here is derived from an EMBL/GenBank/DDBJ whole genome shotgun (WGS) entry which is preliminary data.</text>
</comment>